<dbReference type="Gene3D" id="3.30.750.24">
    <property type="entry name" value="STAS domain"/>
    <property type="match status" value="1"/>
</dbReference>
<evidence type="ECO:0008006" key="4">
    <source>
        <dbReference type="Google" id="ProtNLM"/>
    </source>
</evidence>
<evidence type="ECO:0000256" key="1">
    <source>
        <dbReference type="SAM" id="MobiDB-lite"/>
    </source>
</evidence>
<proteinExistence type="predicted"/>
<dbReference type="OrthoDB" id="213402at2"/>
<accession>A0A517ZK23</accession>
<reference evidence="2 3" key="1">
    <citation type="submission" date="2019-02" db="EMBL/GenBank/DDBJ databases">
        <title>Deep-cultivation of Planctomycetes and their phenomic and genomic characterization uncovers novel biology.</title>
        <authorList>
            <person name="Wiegand S."/>
            <person name="Jogler M."/>
            <person name="Boedeker C."/>
            <person name="Pinto D."/>
            <person name="Vollmers J."/>
            <person name="Rivas-Marin E."/>
            <person name="Kohn T."/>
            <person name="Peeters S.H."/>
            <person name="Heuer A."/>
            <person name="Rast P."/>
            <person name="Oberbeckmann S."/>
            <person name="Bunk B."/>
            <person name="Jeske O."/>
            <person name="Meyerdierks A."/>
            <person name="Storesund J.E."/>
            <person name="Kallscheuer N."/>
            <person name="Luecker S."/>
            <person name="Lage O.M."/>
            <person name="Pohl T."/>
            <person name="Merkel B.J."/>
            <person name="Hornburger P."/>
            <person name="Mueller R.-W."/>
            <person name="Bruemmer F."/>
            <person name="Labrenz M."/>
            <person name="Spormann A.M."/>
            <person name="Op den Camp H."/>
            <person name="Overmann J."/>
            <person name="Amann R."/>
            <person name="Jetten M.S.M."/>
            <person name="Mascher T."/>
            <person name="Medema M.H."/>
            <person name="Devos D.P."/>
            <person name="Kaster A.-K."/>
            <person name="Ovreas L."/>
            <person name="Rohde M."/>
            <person name="Galperin M.Y."/>
            <person name="Jogler C."/>
        </authorList>
    </citation>
    <scope>NUCLEOTIDE SEQUENCE [LARGE SCALE GENOMIC DNA]</scope>
    <source>
        <strain evidence="2 3">Mal52</strain>
    </source>
</reference>
<dbReference type="CDD" id="cd07043">
    <property type="entry name" value="STAS_anti-anti-sigma_factors"/>
    <property type="match status" value="1"/>
</dbReference>
<evidence type="ECO:0000313" key="3">
    <source>
        <dbReference type="Proteomes" id="UP000319383"/>
    </source>
</evidence>
<dbReference type="Proteomes" id="UP000319383">
    <property type="component" value="Chromosome"/>
</dbReference>
<feature type="compositionally biased region" description="Acidic residues" evidence="1">
    <location>
        <begin position="1"/>
        <end position="16"/>
    </location>
</feature>
<dbReference type="SUPFAM" id="SSF52091">
    <property type="entry name" value="SpoIIaa-like"/>
    <property type="match status" value="1"/>
</dbReference>
<dbReference type="EMBL" id="CP036276">
    <property type="protein sequence ID" value="QDU42797.1"/>
    <property type="molecule type" value="Genomic_DNA"/>
</dbReference>
<gene>
    <name evidence="2" type="ORF">Mal52_12650</name>
</gene>
<dbReference type="RefSeq" id="WP_145374804.1">
    <property type="nucleotide sequence ID" value="NZ_CAXBED010000080.1"/>
</dbReference>
<dbReference type="AlphaFoldDB" id="A0A517ZK23"/>
<protein>
    <recommendedName>
        <fullName evidence="4">STAS domain-containing protein</fullName>
    </recommendedName>
</protein>
<dbReference type="KEGG" id="sdyn:Mal52_12650"/>
<dbReference type="InterPro" id="IPR036513">
    <property type="entry name" value="STAS_dom_sf"/>
</dbReference>
<organism evidence="2 3">
    <name type="scientific">Symmachiella dynata</name>
    <dbReference type="NCBI Taxonomy" id="2527995"/>
    <lineage>
        <taxon>Bacteria</taxon>
        <taxon>Pseudomonadati</taxon>
        <taxon>Planctomycetota</taxon>
        <taxon>Planctomycetia</taxon>
        <taxon>Planctomycetales</taxon>
        <taxon>Planctomycetaceae</taxon>
        <taxon>Symmachiella</taxon>
    </lineage>
</organism>
<feature type="region of interest" description="Disordered" evidence="1">
    <location>
        <begin position="1"/>
        <end position="23"/>
    </location>
</feature>
<evidence type="ECO:0000313" key="2">
    <source>
        <dbReference type="EMBL" id="QDU42797.1"/>
    </source>
</evidence>
<name>A0A517ZK23_9PLAN</name>
<sequence length="138" mass="15115">MTDDMYDRDDWTEQGESDSGIMHEPVADPGIFQVYQAGRVTVVGFRGNDIPAGFWIGGYREALKSIVQEHDCEELSFDLTGVTSVPSGMLGLFVSLSELGVNLSVYNPSGEVREVLHTTNLSKLVEVRDIDMGTGPED</sequence>
<keyword evidence="3" id="KW-1185">Reference proteome</keyword>